<evidence type="ECO:0000256" key="3">
    <source>
        <dbReference type="ARBA" id="ARBA00022723"/>
    </source>
</evidence>
<feature type="domain" description="Peptidase S53" evidence="10">
    <location>
        <begin position="213"/>
        <end position="626"/>
    </location>
</feature>
<keyword evidence="4 8" id="KW-0378">Hydrolase</keyword>
<feature type="signal peptide" evidence="9">
    <location>
        <begin position="1"/>
        <end position="21"/>
    </location>
</feature>
<dbReference type="SUPFAM" id="SSF54897">
    <property type="entry name" value="Protease propeptides/inhibitors"/>
    <property type="match status" value="1"/>
</dbReference>
<dbReference type="AlphaFoldDB" id="A0A7X4H5E8"/>
<dbReference type="CDD" id="cd11377">
    <property type="entry name" value="Pro-peptidase_S53"/>
    <property type="match status" value="1"/>
</dbReference>
<evidence type="ECO:0000256" key="5">
    <source>
        <dbReference type="ARBA" id="ARBA00022825"/>
    </source>
</evidence>
<evidence type="ECO:0000256" key="9">
    <source>
        <dbReference type="SAM" id="SignalP"/>
    </source>
</evidence>
<keyword evidence="2 8" id="KW-0645">Protease</keyword>
<accession>A0A7X4H5E8</accession>
<dbReference type="GO" id="GO:0006508">
    <property type="term" value="P:proteolysis"/>
    <property type="evidence" value="ECO:0007669"/>
    <property type="project" value="UniProtKB-KW"/>
</dbReference>
<dbReference type="PANTHER" id="PTHR14218:SF15">
    <property type="entry name" value="TRIPEPTIDYL-PEPTIDASE 1"/>
    <property type="match status" value="1"/>
</dbReference>
<dbReference type="PROSITE" id="PS51695">
    <property type="entry name" value="SEDOLISIN"/>
    <property type="match status" value="1"/>
</dbReference>
<dbReference type="GO" id="GO:0004252">
    <property type="term" value="F:serine-type endopeptidase activity"/>
    <property type="evidence" value="ECO:0007669"/>
    <property type="project" value="UniProtKB-UniRule"/>
</dbReference>
<dbReference type="GO" id="GO:0046872">
    <property type="term" value="F:metal ion binding"/>
    <property type="evidence" value="ECO:0007669"/>
    <property type="project" value="UniProtKB-KW"/>
</dbReference>
<feature type="chain" id="PRO_5030569860" evidence="9">
    <location>
        <begin position="22"/>
        <end position="626"/>
    </location>
</feature>
<name>A0A7X4H5E8_9BURK</name>
<keyword evidence="9" id="KW-0732">Signal</keyword>
<evidence type="ECO:0000256" key="7">
    <source>
        <dbReference type="ARBA" id="ARBA00023145"/>
    </source>
</evidence>
<keyword evidence="3" id="KW-0479">Metal-binding</keyword>
<dbReference type="InterPro" id="IPR050819">
    <property type="entry name" value="Tripeptidyl-peptidase_I"/>
</dbReference>
<dbReference type="EMBL" id="WWCR01000032">
    <property type="protein sequence ID" value="MYM75091.1"/>
    <property type="molecule type" value="Genomic_DNA"/>
</dbReference>
<keyword evidence="6" id="KW-0106">Calcium</keyword>
<comment type="cofactor">
    <cofactor evidence="1">
        <name>Ca(2+)</name>
        <dbReference type="ChEBI" id="CHEBI:29108"/>
    </cofactor>
</comment>
<comment type="caution">
    <text evidence="11">The sequence shown here is derived from an EMBL/GenBank/DDBJ whole genome shotgun (WGS) entry which is preliminary data.</text>
</comment>
<feature type="active site" description="Charge relay system" evidence="8">
    <location>
        <position position="291"/>
    </location>
</feature>
<evidence type="ECO:0000259" key="10">
    <source>
        <dbReference type="PROSITE" id="PS51695"/>
    </source>
</evidence>
<evidence type="ECO:0000256" key="1">
    <source>
        <dbReference type="ARBA" id="ARBA00001913"/>
    </source>
</evidence>
<gene>
    <name evidence="11" type="ORF">GTP56_23255</name>
</gene>
<protein>
    <submittedName>
        <fullName evidence="11">Peptidase S53</fullName>
    </submittedName>
</protein>
<sequence>MKTKLLIVCAAIAAVTGSAQAITLPGTTPLTKPRVAADTRIVDLGVAASTDVKTISLSLAVRNADQLDTFIASLADPASANFRKFITPQQFAANYGQSAESVASVVSYLKSKGFTVNKVFGNNLQMTATGTNAQITAAFGASVHNYSLLGNRFQAAATTPTIPTALASIVKAVNGISTRALFNKHSTAVPRTGALAGDVNLKVAGAIGGAPGQYTTTDLAAKYNINPLYARGITGAGKTIGIATLAGYLQSDAFAYWNQLGLSVNSNRITDVLVDGGPRPQDGPGSDGAGETTLDVQQSGGVAPGANLRVYLAPNTDAGFIDVFAQAVDENLVDVLSVSWGNPEVYFDDATIAAFHAVFQQAAAQGIPVIAASGDAGAFDINRSLPYPACTTLLGVDFPAADPLVLAAGGTTLPNTAVRKYGTVTVPTERAWGWDYQKDYIVKNYGTDLYYASYLAVGGGGGVSSIYAVPSYQKNLAGVQKTAAAQSLVCEKAVFNDGTGYGDYLDLPANLAGRNLPDVSLNADPYSGYAVYVNGAWSTGSGGTSFVSPQLNGILTLISAGINGRVGPINPQLYSAFKTYGYGAGSPFKPITAGTNQFYPATAGYNPATGLGSLDVNALAKALGLK</sequence>
<dbReference type="Pfam" id="PF09286">
    <property type="entry name" value="Pro-kuma_activ"/>
    <property type="match status" value="1"/>
</dbReference>
<reference evidence="11 12" key="1">
    <citation type="submission" date="2019-12" db="EMBL/GenBank/DDBJ databases">
        <title>Novel species isolated from a subtropical stream in China.</title>
        <authorList>
            <person name="Lu H."/>
        </authorList>
    </citation>
    <scope>NUCLEOTIDE SEQUENCE [LARGE SCALE GENOMIC DNA]</scope>
    <source>
        <strain evidence="11 12">FT134W</strain>
    </source>
</reference>
<dbReference type="Gene3D" id="3.40.50.200">
    <property type="entry name" value="Peptidase S8/S53 domain"/>
    <property type="match status" value="1"/>
</dbReference>
<evidence type="ECO:0000313" key="12">
    <source>
        <dbReference type="Proteomes" id="UP000469734"/>
    </source>
</evidence>
<evidence type="ECO:0000256" key="2">
    <source>
        <dbReference type="ARBA" id="ARBA00022670"/>
    </source>
</evidence>
<evidence type="ECO:0000256" key="8">
    <source>
        <dbReference type="PROSITE-ProRule" id="PRU01032"/>
    </source>
</evidence>
<comment type="caution">
    <text evidence="8">Lacks conserved residue(s) required for the propagation of feature annotation.</text>
</comment>
<evidence type="ECO:0000256" key="6">
    <source>
        <dbReference type="ARBA" id="ARBA00022837"/>
    </source>
</evidence>
<dbReference type="SUPFAM" id="SSF52743">
    <property type="entry name" value="Subtilisin-like"/>
    <property type="match status" value="1"/>
</dbReference>
<dbReference type="InterPro" id="IPR036852">
    <property type="entry name" value="Peptidase_S8/S53_dom_sf"/>
</dbReference>
<dbReference type="GO" id="GO:0008240">
    <property type="term" value="F:tripeptidyl-peptidase activity"/>
    <property type="evidence" value="ECO:0007669"/>
    <property type="project" value="TreeGrafter"/>
</dbReference>
<dbReference type="Proteomes" id="UP000469734">
    <property type="component" value="Unassembled WGS sequence"/>
</dbReference>
<dbReference type="PANTHER" id="PTHR14218">
    <property type="entry name" value="PROTEASE S8 TRIPEPTIDYL PEPTIDASE I CLN2"/>
    <property type="match status" value="1"/>
</dbReference>
<keyword evidence="5 8" id="KW-0720">Serine protease</keyword>
<dbReference type="InterPro" id="IPR030400">
    <property type="entry name" value="Sedolisin_dom"/>
</dbReference>
<dbReference type="RefSeq" id="WP_161051867.1">
    <property type="nucleotide sequence ID" value="NZ_WWCR01000032.1"/>
</dbReference>
<feature type="active site" description="Charge relay system" evidence="8">
    <location>
        <position position="545"/>
    </location>
</feature>
<evidence type="ECO:0000313" key="11">
    <source>
        <dbReference type="EMBL" id="MYM75091.1"/>
    </source>
</evidence>
<feature type="active site" description="Charge relay system" evidence="8">
    <location>
        <position position="295"/>
    </location>
</feature>
<keyword evidence="7" id="KW-0865">Zymogen</keyword>
<organism evidence="11 12">
    <name type="scientific">Duganella margarita</name>
    <dbReference type="NCBI Taxonomy" id="2692170"/>
    <lineage>
        <taxon>Bacteria</taxon>
        <taxon>Pseudomonadati</taxon>
        <taxon>Pseudomonadota</taxon>
        <taxon>Betaproteobacteria</taxon>
        <taxon>Burkholderiales</taxon>
        <taxon>Oxalobacteraceae</taxon>
        <taxon>Telluria group</taxon>
        <taxon>Duganella</taxon>
    </lineage>
</organism>
<dbReference type="CDD" id="cd04056">
    <property type="entry name" value="Peptidases_S53"/>
    <property type="match status" value="1"/>
</dbReference>
<dbReference type="SMART" id="SM00944">
    <property type="entry name" value="Pro-kuma_activ"/>
    <property type="match status" value="1"/>
</dbReference>
<dbReference type="InterPro" id="IPR015366">
    <property type="entry name" value="S53_propep"/>
</dbReference>
<evidence type="ECO:0000256" key="4">
    <source>
        <dbReference type="ARBA" id="ARBA00022801"/>
    </source>
</evidence>
<proteinExistence type="predicted"/>